<evidence type="ECO:0000313" key="2">
    <source>
        <dbReference type="Proteomes" id="UP000708208"/>
    </source>
</evidence>
<dbReference type="EMBL" id="CAJVCH010386207">
    <property type="protein sequence ID" value="CAG7817111.1"/>
    <property type="molecule type" value="Genomic_DNA"/>
</dbReference>
<keyword evidence="2" id="KW-1185">Reference proteome</keyword>
<reference evidence="1" key="1">
    <citation type="submission" date="2021-06" db="EMBL/GenBank/DDBJ databases">
        <authorList>
            <person name="Hodson N. C."/>
            <person name="Mongue J. A."/>
            <person name="Jaron S. K."/>
        </authorList>
    </citation>
    <scope>NUCLEOTIDE SEQUENCE</scope>
</reference>
<organism evidence="1 2">
    <name type="scientific">Allacma fusca</name>
    <dbReference type="NCBI Taxonomy" id="39272"/>
    <lineage>
        <taxon>Eukaryota</taxon>
        <taxon>Metazoa</taxon>
        <taxon>Ecdysozoa</taxon>
        <taxon>Arthropoda</taxon>
        <taxon>Hexapoda</taxon>
        <taxon>Collembola</taxon>
        <taxon>Symphypleona</taxon>
        <taxon>Sminthuridae</taxon>
        <taxon>Allacma</taxon>
    </lineage>
</organism>
<sequence>SCNVRWLGFVEHSEFSRDLQRYL</sequence>
<dbReference type="AlphaFoldDB" id="A0A8J2KFS6"/>
<proteinExistence type="predicted"/>
<evidence type="ECO:0000313" key="1">
    <source>
        <dbReference type="EMBL" id="CAG7817111.1"/>
    </source>
</evidence>
<dbReference type="Proteomes" id="UP000708208">
    <property type="component" value="Unassembled WGS sequence"/>
</dbReference>
<feature type="non-terminal residue" evidence="1">
    <location>
        <position position="1"/>
    </location>
</feature>
<accession>A0A8J2KFS6</accession>
<comment type="caution">
    <text evidence="1">The sequence shown here is derived from an EMBL/GenBank/DDBJ whole genome shotgun (WGS) entry which is preliminary data.</text>
</comment>
<gene>
    <name evidence="1" type="ORF">AFUS01_LOCUS27694</name>
</gene>
<name>A0A8J2KFS6_9HEXA</name>
<protein>
    <submittedName>
        <fullName evidence="1">Uncharacterized protein</fullName>
    </submittedName>
</protein>